<evidence type="ECO:0000313" key="1">
    <source>
        <dbReference type="EMBL" id="SQH75176.1"/>
    </source>
</evidence>
<evidence type="ECO:0000313" key="2">
    <source>
        <dbReference type="Proteomes" id="UP000250123"/>
    </source>
</evidence>
<dbReference type="KEGG" id="sbk:SHEWBE_1210"/>
<proteinExistence type="predicted"/>
<gene>
    <name evidence="1" type="ORF">SHEWBE_1210</name>
</gene>
<reference evidence="2" key="1">
    <citation type="submission" date="2018-06" db="EMBL/GenBank/DDBJ databases">
        <authorList>
            <person name="Cea G.-C."/>
            <person name="William W."/>
        </authorList>
    </citation>
    <scope>NUCLEOTIDE SEQUENCE [LARGE SCALE GENOMIC DNA]</scope>
    <source>
        <strain evidence="2">DB21MT-2</strain>
    </source>
</reference>
<dbReference type="AlphaFoldDB" id="A0A330LY25"/>
<name>A0A330LY25_9GAMM</name>
<dbReference type="Proteomes" id="UP000250123">
    <property type="component" value="Chromosome SHEWBE"/>
</dbReference>
<protein>
    <submittedName>
        <fullName evidence="1">Uncharacterized protein</fullName>
    </submittedName>
</protein>
<dbReference type="EMBL" id="LS483452">
    <property type="protein sequence ID" value="SQH75176.1"/>
    <property type="molecule type" value="Genomic_DNA"/>
</dbReference>
<organism evidence="1 2">
    <name type="scientific">Shewanella benthica</name>
    <dbReference type="NCBI Taxonomy" id="43661"/>
    <lineage>
        <taxon>Bacteria</taxon>
        <taxon>Pseudomonadati</taxon>
        <taxon>Pseudomonadota</taxon>
        <taxon>Gammaproteobacteria</taxon>
        <taxon>Alteromonadales</taxon>
        <taxon>Shewanellaceae</taxon>
        <taxon>Shewanella</taxon>
    </lineage>
</organism>
<accession>A0A330LY25</accession>
<sequence>MWEVSRLHDYMDIGGRAKQDARAEDAIIDLAHERT</sequence>